<evidence type="ECO:0000313" key="5">
    <source>
        <dbReference type="EMBL" id="SNC66439.1"/>
    </source>
</evidence>
<keyword evidence="4" id="KW-0012">Acyltransferase</keyword>
<name>A0A212TK43_9BACT</name>
<reference evidence="6" key="1">
    <citation type="submission" date="2017-06" db="EMBL/GenBank/DDBJ databases">
        <authorList>
            <person name="Varghese N."/>
            <person name="Submissions S."/>
        </authorList>
    </citation>
    <scope>NUCLEOTIDE SEQUENCE [LARGE SCALE GENOMIC DNA]</scope>
    <source>
        <strain evidence="6">DSM 11116</strain>
    </source>
</reference>
<dbReference type="RefSeq" id="WP_088842855.1">
    <property type="nucleotide sequence ID" value="NZ_FYEW01000001.1"/>
</dbReference>
<protein>
    <submittedName>
        <fullName evidence="5">Hexapeptide repeat of succinyl-transferase</fullName>
    </submittedName>
</protein>
<dbReference type="InterPro" id="IPR051159">
    <property type="entry name" value="Hexapeptide_acetyltransf"/>
</dbReference>
<dbReference type="SUPFAM" id="SSF51161">
    <property type="entry name" value="Trimeric LpxA-like enzymes"/>
    <property type="match status" value="1"/>
</dbReference>
<keyword evidence="3" id="KW-0677">Repeat</keyword>
<evidence type="ECO:0000256" key="1">
    <source>
        <dbReference type="ARBA" id="ARBA00007274"/>
    </source>
</evidence>
<dbReference type="CDD" id="cd04647">
    <property type="entry name" value="LbH_MAT_like"/>
    <property type="match status" value="1"/>
</dbReference>
<dbReference type="AlphaFoldDB" id="A0A212TK43"/>
<comment type="similarity">
    <text evidence="1">Belongs to the transferase hexapeptide repeat family.</text>
</comment>
<dbReference type="InterPro" id="IPR001451">
    <property type="entry name" value="Hexapep"/>
</dbReference>
<dbReference type="PANTHER" id="PTHR23416">
    <property type="entry name" value="SIALIC ACID SYNTHASE-RELATED"/>
    <property type="match status" value="1"/>
</dbReference>
<dbReference type="Gene3D" id="2.160.10.10">
    <property type="entry name" value="Hexapeptide repeat proteins"/>
    <property type="match status" value="1"/>
</dbReference>
<evidence type="ECO:0000256" key="2">
    <source>
        <dbReference type="ARBA" id="ARBA00022679"/>
    </source>
</evidence>
<dbReference type="InterPro" id="IPR011004">
    <property type="entry name" value="Trimer_LpxA-like_sf"/>
</dbReference>
<evidence type="ECO:0000256" key="3">
    <source>
        <dbReference type="ARBA" id="ARBA00022737"/>
    </source>
</evidence>
<dbReference type="InterPro" id="IPR018357">
    <property type="entry name" value="Hexapep_transf_CS"/>
</dbReference>
<sequence>MNPLFRFSGLRKVTYLLQNAVFNWLYAGRLGTSIKIFGIPLLQVPNWKNVRVGQGVWLISDSYFSEPGISHPVLIRLLNDSARLSIGDNVGISGGGICVQTEVIIGNDVMLGANTFITDTDFHPLLAENRRFSDANIRTRPVLIEDNVFIGMNSLILKGVHIGRNSVIGAGSVVSHDVPANEIWAGNPARFVKRLPVGPSGPEADTAAVAAQVAVLSSAS</sequence>
<evidence type="ECO:0000313" key="6">
    <source>
        <dbReference type="Proteomes" id="UP000198131"/>
    </source>
</evidence>
<dbReference type="Proteomes" id="UP000198131">
    <property type="component" value="Unassembled WGS sequence"/>
</dbReference>
<accession>A0A212TK43</accession>
<dbReference type="PROSITE" id="PS00101">
    <property type="entry name" value="HEXAPEP_TRANSFERASES"/>
    <property type="match status" value="1"/>
</dbReference>
<keyword evidence="2 5" id="KW-0808">Transferase</keyword>
<evidence type="ECO:0000256" key="4">
    <source>
        <dbReference type="ARBA" id="ARBA00023315"/>
    </source>
</evidence>
<dbReference type="Pfam" id="PF14602">
    <property type="entry name" value="Hexapep_2"/>
    <property type="match status" value="1"/>
</dbReference>
<proteinExistence type="inferred from homology"/>
<dbReference type="EMBL" id="FYEW01000001">
    <property type="protein sequence ID" value="SNC66439.1"/>
    <property type="molecule type" value="Genomic_DNA"/>
</dbReference>
<dbReference type="OrthoDB" id="755870at2"/>
<keyword evidence="6" id="KW-1185">Reference proteome</keyword>
<organism evidence="5 6">
    <name type="scientific">Hymenobacter gelipurpurascens</name>
    <dbReference type="NCBI Taxonomy" id="89968"/>
    <lineage>
        <taxon>Bacteria</taxon>
        <taxon>Pseudomonadati</taxon>
        <taxon>Bacteroidota</taxon>
        <taxon>Cytophagia</taxon>
        <taxon>Cytophagales</taxon>
        <taxon>Hymenobacteraceae</taxon>
        <taxon>Hymenobacter</taxon>
    </lineage>
</organism>
<dbReference type="PANTHER" id="PTHR23416:SF23">
    <property type="entry name" value="ACETYLTRANSFERASE C18B11.09C-RELATED"/>
    <property type="match status" value="1"/>
</dbReference>
<gene>
    <name evidence="5" type="ORF">SAMN06265337_1611</name>
</gene>
<dbReference type="GO" id="GO:0008374">
    <property type="term" value="F:O-acyltransferase activity"/>
    <property type="evidence" value="ECO:0007669"/>
    <property type="project" value="TreeGrafter"/>
</dbReference>
<dbReference type="GO" id="GO:0005829">
    <property type="term" value="C:cytosol"/>
    <property type="evidence" value="ECO:0007669"/>
    <property type="project" value="TreeGrafter"/>
</dbReference>